<dbReference type="SUPFAM" id="SSF53850">
    <property type="entry name" value="Periplasmic binding protein-like II"/>
    <property type="match status" value="1"/>
</dbReference>
<dbReference type="Gene3D" id="3.40.190.10">
    <property type="entry name" value="Periplasmic binding protein-like II"/>
    <property type="match status" value="3"/>
</dbReference>
<keyword evidence="3" id="KW-1003">Cell membrane</keyword>
<evidence type="ECO:0000259" key="12">
    <source>
        <dbReference type="Pfam" id="PF24576"/>
    </source>
</evidence>
<dbReference type="GO" id="GO:0015276">
    <property type="term" value="F:ligand-gated monoatomic ion channel activity"/>
    <property type="evidence" value="ECO:0007669"/>
    <property type="project" value="InterPro"/>
</dbReference>
<gene>
    <name evidence="13" type="ORF">PVAND_013469</name>
</gene>
<sequence>MKFLVILYIVLFKTSKCFEIYKKFVISFLNEVNSHQGIIFHCGDSFNFRHFYEDNQNYYLSIHHLSKVNENNIETIMQVNYHKIGLIIDTNCNETLDLFNICSTLNFFNASYNWFMLSDNFSSSIEQLNRQNINLDAEITLAIIDKNASKFLLYDVYNPSYKYGAENVITEKGTFDIKNGFNITLNGTKLERRRNLQGITVNVAIVATGVQENQTLFEYLESTDRPLLDAQHRHSYGLHKILSEKYNYSLFIHRSTSWGFLRNGSYDGIMRMYNSSQIDFSITPFRHTIDRSFLIDHTLTTWVLAPMLVFRHPKKSLRSPFLMPLSPWVWNMILIFIFIISCLITLTMKSDKVKNVTLIRAFMNAVGVMCQQGFTEEYRKSSVRFLLITFILFSSLIYQFYSSYIVGSLLTDQPKTINNLRQLIDSGIDIGIEDTAYNHDFLETTTDPLAIEIYNTRILKNHPEGNYMDVNCGIEKIQKGNFAFQVETAYAYRLIEGKFTDDEICELHQMYLFAIRLLGVTIVKGSPFKQLLTTEFIKLTENGIISYQNSKWQKKKPKCIKSVTKIKSVDLNDTSWVFILLVTMILMSFVIALCEKLHFLLIFKVKIFKKFSYKTKDKNMKIKKTNS</sequence>
<feature type="chain" id="PRO_5039919722" description="Ionotropic receptor" evidence="10">
    <location>
        <begin position="18"/>
        <end position="627"/>
    </location>
</feature>
<evidence type="ECO:0000313" key="13">
    <source>
        <dbReference type="EMBL" id="KAG5684231.1"/>
    </source>
</evidence>
<evidence type="ECO:0000256" key="10">
    <source>
        <dbReference type="SAM" id="SignalP"/>
    </source>
</evidence>
<dbReference type="InterPro" id="IPR057074">
    <property type="entry name" value="IR75A_N"/>
</dbReference>
<evidence type="ECO:0000313" key="14">
    <source>
        <dbReference type="Proteomes" id="UP001107558"/>
    </source>
</evidence>
<evidence type="ECO:0000256" key="6">
    <source>
        <dbReference type="ARBA" id="ARBA00023136"/>
    </source>
</evidence>
<feature type="domain" description="Ionotropic glutamate receptor C-terminal" evidence="11">
    <location>
        <begin position="329"/>
        <end position="582"/>
    </location>
</feature>
<evidence type="ECO:0000256" key="7">
    <source>
        <dbReference type="ARBA" id="ARBA00023170"/>
    </source>
</evidence>
<reference evidence="13" key="1">
    <citation type="submission" date="2021-03" db="EMBL/GenBank/DDBJ databases">
        <title>Chromosome level genome of the anhydrobiotic midge Polypedilum vanderplanki.</title>
        <authorList>
            <person name="Yoshida Y."/>
            <person name="Kikawada T."/>
            <person name="Gusev O."/>
        </authorList>
    </citation>
    <scope>NUCLEOTIDE SEQUENCE</scope>
    <source>
        <strain evidence="13">NIAS01</strain>
        <tissue evidence="13">Whole body or cell culture</tissue>
    </source>
</reference>
<comment type="similarity">
    <text evidence="2">Belongs to the glutamate-gated ion channel (TC 1.A.10.1) family.</text>
</comment>
<protein>
    <recommendedName>
        <fullName evidence="15">Ionotropic receptor</fullName>
    </recommendedName>
</protein>
<dbReference type="InterPro" id="IPR052192">
    <property type="entry name" value="Insect_Ionotropic_Sensory_Rcpt"/>
</dbReference>
<feature type="signal peptide" evidence="10">
    <location>
        <begin position="1"/>
        <end position="17"/>
    </location>
</feature>
<proteinExistence type="inferred from homology"/>
<evidence type="ECO:0000256" key="4">
    <source>
        <dbReference type="ARBA" id="ARBA00022692"/>
    </source>
</evidence>
<keyword evidence="6 9" id="KW-0472">Membrane</keyword>
<evidence type="ECO:0000256" key="3">
    <source>
        <dbReference type="ARBA" id="ARBA00022475"/>
    </source>
</evidence>
<evidence type="ECO:0000259" key="11">
    <source>
        <dbReference type="Pfam" id="PF00060"/>
    </source>
</evidence>
<dbReference type="Pfam" id="PF00060">
    <property type="entry name" value="Lig_chan"/>
    <property type="match status" value="1"/>
</dbReference>
<keyword evidence="7" id="KW-0675">Receptor</keyword>
<dbReference type="PANTHER" id="PTHR42643">
    <property type="entry name" value="IONOTROPIC RECEPTOR 20A-RELATED"/>
    <property type="match status" value="1"/>
</dbReference>
<dbReference type="Pfam" id="PF24576">
    <property type="entry name" value="IR75A_N"/>
    <property type="match status" value="1"/>
</dbReference>
<keyword evidence="4 9" id="KW-0812">Transmembrane</keyword>
<name>A0A9J6CQS9_POLVA</name>
<dbReference type="PANTHER" id="PTHR42643:SF33">
    <property type="entry name" value="GLUTAMATE RECEPTOR 2-LIKE PROTEIN"/>
    <property type="match status" value="1"/>
</dbReference>
<evidence type="ECO:0000256" key="1">
    <source>
        <dbReference type="ARBA" id="ARBA00004651"/>
    </source>
</evidence>
<comment type="subcellular location">
    <subcellularLocation>
        <location evidence="1">Cell membrane</location>
        <topology evidence="1">Multi-pass membrane protein</topology>
    </subcellularLocation>
</comment>
<dbReference type="EMBL" id="JADBJN010000001">
    <property type="protein sequence ID" value="KAG5684231.1"/>
    <property type="molecule type" value="Genomic_DNA"/>
</dbReference>
<dbReference type="OrthoDB" id="413361at2759"/>
<dbReference type="Proteomes" id="UP001107558">
    <property type="component" value="Chromosome 1"/>
</dbReference>
<dbReference type="InterPro" id="IPR001320">
    <property type="entry name" value="Iontro_rcpt_C"/>
</dbReference>
<dbReference type="GO" id="GO:0005886">
    <property type="term" value="C:plasma membrane"/>
    <property type="evidence" value="ECO:0007669"/>
    <property type="project" value="UniProtKB-SubCell"/>
</dbReference>
<evidence type="ECO:0008006" key="15">
    <source>
        <dbReference type="Google" id="ProtNLM"/>
    </source>
</evidence>
<evidence type="ECO:0000256" key="9">
    <source>
        <dbReference type="SAM" id="Phobius"/>
    </source>
</evidence>
<evidence type="ECO:0000256" key="8">
    <source>
        <dbReference type="ARBA" id="ARBA00023180"/>
    </source>
</evidence>
<feature type="domain" description="Ionotropic receptor 75a N-terminal" evidence="12">
    <location>
        <begin position="24"/>
        <end position="206"/>
    </location>
</feature>
<dbReference type="GO" id="GO:0050906">
    <property type="term" value="P:detection of stimulus involved in sensory perception"/>
    <property type="evidence" value="ECO:0007669"/>
    <property type="project" value="UniProtKB-ARBA"/>
</dbReference>
<feature type="transmembrane region" description="Helical" evidence="9">
    <location>
        <begin position="383"/>
        <end position="401"/>
    </location>
</feature>
<keyword evidence="5 9" id="KW-1133">Transmembrane helix</keyword>
<comment type="caution">
    <text evidence="13">The sequence shown here is derived from an EMBL/GenBank/DDBJ whole genome shotgun (WGS) entry which is preliminary data.</text>
</comment>
<keyword evidence="10" id="KW-0732">Signal</keyword>
<evidence type="ECO:0000256" key="5">
    <source>
        <dbReference type="ARBA" id="ARBA00022989"/>
    </source>
</evidence>
<accession>A0A9J6CQS9</accession>
<organism evidence="13 14">
    <name type="scientific">Polypedilum vanderplanki</name>
    <name type="common">Sleeping chironomid midge</name>
    <dbReference type="NCBI Taxonomy" id="319348"/>
    <lineage>
        <taxon>Eukaryota</taxon>
        <taxon>Metazoa</taxon>
        <taxon>Ecdysozoa</taxon>
        <taxon>Arthropoda</taxon>
        <taxon>Hexapoda</taxon>
        <taxon>Insecta</taxon>
        <taxon>Pterygota</taxon>
        <taxon>Neoptera</taxon>
        <taxon>Endopterygota</taxon>
        <taxon>Diptera</taxon>
        <taxon>Nematocera</taxon>
        <taxon>Chironomoidea</taxon>
        <taxon>Chironomidae</taxon>
        <taxon>Chironominae</taxon>
        <taxon>Polypedilum</taxon>
        <taxon>Polypedilum</taxon>
    </lineage>
</organism>
<feature type="transmembrane region" description="Helical" evidence="9">
    <location>
        <begin position="576"/>
        <end position="603"/>
    </location>
</feature>
<feature type="transmembrane region" description="Helical" evidence="9">
    <location>
        <begin position="328"/>
        <end position="346"/>
    </location>
</feature>
<keyword evidence="8" id="KW-0325">Glycoprotein</keyword>
<evidence type="ECO:0000256" key="2">
    <source>
        <dbReference type="ARBA" id="ARBA00008685"/>
    </source>
</evidence>
<dbReference type="AlphaFoldDB" id="A0A9J6CQS9"/>
<keyword evidence="14" id="KW-1185">Reference proteome</keyword>